<name>A0A8R2NKU0_ACYPI</name>
<dbReference type="OrthoDB" id="3598281at2759"/>
<dbReference type="AlphaFoldDB" id="A0A8R2NKU0"/>
<accession>A0A8R2NKU0</accession>
<feature type="region of interest" description="Disordered" evidence="1">
    <location>
        <begin position="154"/>
        <end position="187"/>
    </location>
</feature>
<dbReference type="KEGG" id="api:115033519"/>
<dbReference type="Pfam" id="PF15992">
    <property type="entry name" value="DUF4769"/>
    <property type="match status" value="2"/>
</dbReference>
<dbReference type="InterPro" id="IPR031934">
    <property type="entry name" value="DUF4769"/>
</dbReference>
<sequence length="266" mass="30500">MDEVEIERTLEVVDDEIMNAFLDAQSQMILHSQVELNDEGIDTANSQNEFIIMDISQSNHANKEILTSEEVKPEEVELRSLLSQWNLNELIDACIAKRVFINILKIIKRHHIERLLKGFDLGTQILFENKLEEWRESIGIPMSPVYLDFQGTSSSSSSSNTSNTNTPSRFSPYQKSIPYQRSTPSPDNSCTIVLSDILNETSRGKGLVELYNKFSNFHEDQRSILISLIAQYYEEKGVKMSLAASYQLEQQILERFPSEKLVICYH</sequence>
<dbReference type="GeneID" id="115033519"/>
<protein>
    <submittedName>
        <fullName evidence="2">Uncharacterized protein</fullName>
    </submittedName>
</protein>
<evidence type="ECO:0000313" key="2">
    <source>
        <dbReference type="EnsemblMetazoa" id="XP_029342079.1"/>
    </source>
</evidence>
<reference evidence="2" key="2">
    <citation type="submission" date="2022-06" db="UniProtKB">
        <authorList>
            <consortium name="EnsemblMetazoa"/>
        </authorList>
    </citation>
    <scope>IDENTIFICATION</scope>
</reference>
<feature type="compositionally biased region" description="Polar residues" evidence="1">
    <location>
        <begin position="167"/>
        <end position="187"/>
    </location>
</feature>
<dbReference type="EnsemblMetazoa" id="XM_029486219.1">
    <property type="protein sequence ID" value="XP_029342079.1"/>
    <property type="gene ID" value="LOC115033519"/>
</dbReference>
<dbReference type="RefSeq" id="XP_029342079.1">
    <property type="nucleotide sequence ID" value="XM_029486219.1"/>
</dbReference>
<evidence type="ECO:0000256" key="1">
    <source>
        <dbReference type="SAM" id="MobiDB-lite"/>
    </source>
</evidence>
<keyword evidence="3" id="KW-1185">Reference proteome</keyword>
<feature type="compositionally biased region" description="Low complexity" evidence="1">
    <location>
        <begin position="154"/>
        <end position="166"/>
    </location>
</feature>
<reference evidence="3" key="1">
    <citation type="submission" date="2010-06" db="EMBL/GenBank/DDBJ databases">
        <authorList>
            <person name="Jiang H."/>
            <person name="Abraham K."/>
            <person name="Ali S."/>
            <person name="Alsbrooks S.L."/>
            <person name="Anim B.N."/>
            <person name="Anosike U.S."/>
            <person name="Attaway T."/>
            <person name="Bandaranaike D.P."/>
            <person name="Battles P.K."/>
            <person name="Bell S.N."/>
            <person name="Bell A.V."/>
            <person name="Beltran B."/>
            <person name="Bickham C."/>
            <person name="Bustamante Y."/>
            <person name="Caleb T."/>
            <person name="Canada A."/>
            <person name="Cardenas V."/>
            <person name="Carter K."/>
            <person name="Chacko J."/>
            <person name="Chandrabose M.N."/>
            <person name="Chavez D."/>
            <person name="Chavez A."/>
            <person name="Chen L."/>
            <person name="Chu H.-S."/>
            <person name="Claassen K.J."/>
            <person name="Cockrell R."/>
            <person name="Collins M."/>
            <person name="Cooper J.A."/>
            <person name="Cree A."/>
            <person name="Curry S.M."/>
            <person name="Da Y."/>
            <person name="Dao M.D."/>
            <person name="Das B."/>
            <person name="Davila M.-L."/>
            <person name="Davy-Carroll L."/>
            <person name="Denson S."/>
            <person name="Dinh H."/>
            <person name="Ebong V.E."/>
            <person name="Edwards J.R."/>
            <person name="Egan A."/>
            <person name="El-Daye J."/>
            <person name="Escobedo L."/>
            <person name="Fernandez S."/>
            <person name="Fernando P.R."/>
            <person name="Flagg N."/>
            <person name="Forbes L.D."/>
            <person name="Fowler R.G."/>
            <person name="Fu Q."/>
            <person name="Gabisi R.A."/>
            <person name="Ganer J."/>
            <person name="Garbino Pronczuk A."/>
            <person name="Garcia R.M."/>
            <person name="Garner T."/>
            <person name="Garrett T.E."/>
            <person name="Gonzalez D.A."/>
            <person name="Hamid H."/>
            <person name="Hawkins E.S."/>
            <person name="Hirani K."/>
            <person name="Hogues M.E."/>
            <person name="Hollins B."/>
            <person name="Hsiao C.-H."/>
            <person name="Jabil R."/>
            <person name="James M.L."/>
            <person name="Jhangiani S.N."/>
            <person name="Johnson B."/>
            <person name="Johnson Q."/>
            <person name="Joshi V."/>
            <person name="Kalu J.B."/>
            <person name="Kam C."/>
            <person name="Kashfia A."/>
            <person name="Keebler J."/>
            <person name="Kisamo H."/>
            <person name="Kovar C.L."/>
            <person name="Lago L.A."/>
            <person name="Lai C.-Y."/>
            <person name="Laidlaw J."/>
            <person name="Lara F."/>
            <person name="Le T.-K."/>
            <person name="Lee S.L."/>
            <person name="Legall F.H."/>
            <person name="Lemon S.J."/>
            <person name="Lewis L.R."/>
            <person name="Li B."/>
            <person name="Liu Y."/>
            <person name="Liu Y.-S."/>
            <person name="Lopez J."/>
            <person name="Lozado R.J."/>
            <person name="Lu J."/>
            <person name="Madu R.C."/>
            <person name="Maheshwari M."/>
            <person name="Maheshwari R."/>
            <person name="Malloy K."/>
            <person name="Martinez E."/>
            <person name="Mathew T."/>
            <person name="Mercado I.C."/>
            <person name="Mercado C."/>
            <person name="Meyer B."/>
            <person name="Montgomery K."/>
            <person name="Morgan M.B."/>
            <person name="Munidasa M."/>
            <person name="Nazareth L.V."/>
            <person name="Nelson J."/>
            <person name="Ng B.M."/>
            <person name="Nguyen N.B."/>
            <person name="Nguyen P.Q."/>
            <person name="Nguyen T."/>
            <person name="Obregon M."/>
            <person name="Okwuonu G.O."/>
            <person name="Onwere C.G."/>
            <person name="Orozco G."/>
            <person name="Parra A."/>
            <person name="Patel S."/>
            <person name="Patil S."/>
            <person name="Perez A."/>
            <person name="Perez Y."/>
            <person name="Pham C."/>
            <person name="Primus E.L."/>
            <person name="Pu L.-L."/>
            <person name="Puazo M."/>
            <person name="Qin X."/>
            <person name="Quiroz J.B."/>
            <person name="Reese J."/>
            <person name="Richards S."/>
            <person name="Rives C.M."/>
            <person name="Robberts R."/>
            <person name="Ruiz S.J."/>
            <person name="Ruiz M.J."/>
            <person name="Santibanez J."/>
            <person name="Schneider B.W."/>
            <person name="Sisson I."/>
            <person name="Smith M."/>
            <person name="Sodergren E."/>
            <person name="Song X.-Z."/>
            <person name="Song B.B."/>
            <person name="Summersgill H."/>
            <person name="Thelus R."/>
            <person name="Thornton R.D."/>
            <person name="Trejos Z.Y."/>
            <person name="Usmani K."/>
            <person name="Vattathil S."/>
            <person name="Villasana D."/>
            <person name="Walker D.L."/>
            <person name="Wang S."/>
            <person name="Wang K."/>
            <person name="White C.S."/>
            <person name="Williams A.C."/>
            <person name="Williamson J."/>
            <person name="Wilson K."/>
            <person name="Woghiren I.O."/>
            <person name="Woodworth J.R."/>
            <person name="Worley K.C."/>
            <person name="Wright R.A."/>
            <person name="Wu W."/>
            <person name="Young L."/>
            <person name="Zhang L."/>
            <person name="Zhang J."/>
            <person name="Zhu Y."/>
            <person name="Muzny D.M."/>
            <person name="Weinstock G."/>
            <person name="Gibbs R.A."/>
        </authorList>
    </citation>
    <scope>NUCLEOTIDE SEQUENCE [LARGE SCALE GENOMIC DNA]</scope>
    <source>
        <strain evidence="3">LSR1</strain>
    </source>
</reference>
<dbReference type="Proteomes" id="UP000007819">
    <property type="component" value="Chromosome A1"/>
</dbReference>
<proteinExistence type="predicted"/>
<evidence type="ECO:0000313" key="3">
    <source>
        <dbReference type="Proteomes" id="UP000007819"/>
    </source>
</evidence>
<organism evidence="2 3">
    <name type="scientific">Acyrthosiphon pisum</name>
    <name type="common">Pea aphid</name>
    <dbReference type="NCBI Taxonomy" id="7029"/>
    <lineage>
        <taxon>Eukaryota</taxon>
        <taxon>Metazoa</taxon>
        <taxon>Ecdysozoa</taxon>
        <taxon>Arthropoda</taxon>
        <taxon>Hexapoda</taxon>
        <taxon>Insecta</taxon>
        <taxon>Pterygota</taxon>
        <taxon>Neoptera</taxon>
        <taxon>Paraneoptera</taxon>
        <taxon>Hemiptera</taxon>
        <taxon>Sternorrhyncha</taxon>
        <taxon>Aphidomorpha</taxon>
        <taxon>Aphidoidea</taxon>
        <taxon>Aphididae</taxon>
        <taxon>Macrosiphini</taxon>
        <taxon>Acyrthosiphon</taxon>
    </lineage>
</organism>